<accession>A0A5K7ZDX2</accession>
<dbReference type="RefSeq" id="WP_170302475.1">
    <property type="nucleotide sequence ID" value="NZ_AP021875.1"/>
</dbReference>
<gene>
    <name evidence="1" type="ORF">DSCW_53480</name>
</gene>
<name>A0A5K7ZDX2_9BACT</name>
<dbReference type="KEGG" id="dwd:DSCW_53480"/>
<organism evidence="1 2">
    <name type="scientific">Desulfosarcina widdelii</name>
    <dbReference type="NCBI Taxonomy" id="947919"/>
    <lineage>
        <taxon>Bacteria</taxon>
        <taxon>Pseudomonadati</taxon>
        <taxon>Thermodesulfobacteriota</taxon>
        <taxon>Desulfobacteria</taxon>
        <taxon>Desulfobacterales</taxon>
        <taxon>Desulfosarcinaceae</taxon>
        <taxon>Desulfosarcina</taxon>
    </lineage>
</organism>
<reference evidence="1 2" key="1">
    <citation type="submission" date="2019-11" db="EMBL/GenBank/DDBJ databases">
        <title>Comparative genomics of hydrocarbon-degrading Desulfosarcina strains.</title>
        <authorList>
            <person name="Watanabe M."/>
            <person name="Kojima H."/>
            <person name="Fukui M."/>
        </authorList>
    </citation>
    <scope>NUCLEOTIDE SEQUENCE [LARGE SCALE GENOMIC DNA]</scope>
    <source>
        <strain evidence="1 2">PP31</strain>
    </source>
</reference>
<keyword evidence="2" id="KW-1185">Reference proteome</keyword>
<dbReference type="AlphaFoldDB" id="A0A5K7ZDX2"/>
<dbReference type="EMBL" id="AP021875">
    <property type="protein sequence ID" value="BBO77931.1"/>
    <property type="molecule type" value="Genomic_DNA"/>
</dbReference>
<protein>
    <submittedName>
        <fullName evidence="1">Uncharacterized protein</fullName>
    </submittedName>
</protein>
<evidence type="ECO:0000313" key="2">
    <source>
        <dbReference type="Proteomes" id="UP000427769"/>
    </source>
</evidence>
<proteinExistence type="predicted"/>
<evidence type="ECO:0000313" key="1">
    <source>
        <dbReference type="EMBL" id="BBO77931.1"/>
    </source>
</evidence>
<dbReference type="Proteomes" id="UP000427769">
    <property type="component" value="Chromosome"/>
</dbReference>
<sequence length="417" mass="45423">MDKKTQGAWIIHHTRKLQVVTSQDFDQLAFAGKCGLMLSGIAASFQATMSRTRVDALAKANGLSPRSELPAVLAELERQKLIQQGLDTVEVLGLSTHSVLDHTSTIFQEGSPDSVENAVIDISENVSESPVSENDLVQFTSDTFGLKTSDAKDLVMKGECIGFFDAENDSRGERLVFNGNLFRADEIHKINTVIQTMGTTETQRFRELNDILAKQGCITLKQAHTVVTRQLFNKLQSIGLYDVNKIGNESGSHFFVTRPAAFSKFTSTIADDAFDLSKALVSSLTYGMTISAFGRGRIQMISALMNKLIAGSWVGPATAIGHDYQALESRGVVEVKPSSGSMFIMRLLKRDVGRLALAVIQEGDATSEAITQLPSAAVNHYTGPESNRVIIRKNITDPLKRGVGNLLTELRTGGLKR</sequence>